<dbReference type="Proteomes" id="UP001489719">
    <property type="component" value="Unassembled WGS sequence"/>
</dbReference>
<evidence type="ECO:0000313" key="1">
    <source>
        <dbReference type="EMBL" id="KAK9318727.1"/>
    </source>
</evidence>
<reference evidence="2" key="1">
    <citation type="journal article" date="2024" name="Front. Bioeng. Biotechnol.">
        <title>Genome-scale model development and genomic sequencing of the oleaginous clade Lipomyces.</title>
        <authorList>
            <person name="Czajka J.J."/>
            <person name="Han Y."/>
            <person name="Kim J."/>
            <person name="Mondo S.J."/>
            <person name="Hofstad B.A."/>
            <person name="Robles A."/>
            <person name="Haridas S."/>
            <person name="Riley R."/>
            <person name="LaButti K."/>
            <person name="Pangilinan J."/>
            <person name="Andreopoulos W."/>
            <person name="Lipzen A."/>
            <person name="Yan J."/>
            <person name="Wang M."/>
            <person name="Ng V."/>
            <person name="Grigoriev I.V."/>
            <person name="Spatafora J.W."/>
            <person name="Magnuson J.K."/>
            <person name="Baker S.E."/>
            <person name="Pomraning K.R."/>
        </authorList>
    </citation>
    <scope>NUCLEOTIDE SEQUENCE [LARGE SCALE GENOMIC DNA]</scope>
    <source>
        <strain evidence="2">CBS 10300</strain>
    </source>
</reference>
<name>A0ACC3TCZ2_9ASCO</name>
<comment type="caution">
    <text evidence="1">The sequence shown here is derived from an EMBL/GenBank/DDBJ whole genome shotgun (WGS) entry which is preliminary data.</text>
</comment>
<evidence type="ECO:0000313" key="2">
    <source>
        <dbReference type="Proteomes" id="UP001489719"/>
    </source>
</evidence>
<gene>
    <name evidence="1" type="ORF">V1517DRAFT_109361</name>
</gene>
<dbReference type="EMBL" id="MU970350">
    <property type="protein sequence ID" value="KAK9318727.1"/>
    <property type="molecule type" value="Genomic_DNA"/>
</dbReference>
<accession>A0ACC3TCZ2</accession>
<proteinExistence type="predicted"/>
<keyword evidence="2" id="KW-1185">Reference proteome</keyword>
<organism evidence="1 2">
    <name type="scientific">Lipomyces orientalis</name>
    <dbReference type="NCBI Taxonomy" id="1233043"/>
    <lineage>
        <taxon>Eukaryota</taxon>
        <taxon>Fungi</taxon>
        <taxon>Dikarya</taxon>
        <taxon>Ascomycota</taxon>
        <taxon>Saccharomycotina</taxon>
        <taxon>Lipomycetes</taxon>
        <taxon>Lipomycetales</taxon>
        <taxon>Lipomycetaceae</taxon>
        <taxon>Lipomyces</taxon>
    </lineage>
</organism>
<protein>
    <submittedName>
        <fullName evidence="1">Uncharacterized protein</fullName>
    </submittedName>
</protein>
<sequence length="613" mass="67775">MYLRYVFEFLLAVLATIPLCLAQANVCDGFTLSGTNADCGPYTPTFCEECNTCSLSKRSLNSTESEFSEALTVPDPQQLSFTDDELVRYKYLQMDYVVEFAKNPPPNDDPVNLPYCGLGNLSSVSSLNARAISSSLSTNSIVKRGGFFNGGFKFDWPRFSRAPRVPRAVCIPKTISNIPVHFHIFASNSSNSDKVSDDILKNQMRALGEAFEPLGISFAWSGVANRYTGTDDFRRFTQHGFRESLVDGEKEFQNEIFKNFRKGTYSSLNVFVVEYIRKGSCDDPLMPKGYCTLPNKPATLDTDKCVMVMDSMPGVAFRSTTPSRGTTLIHEVGHWLGLGHVFADDIEDTSKPCVGTSDRIADTPLLVGYPRSNLVYPKQEYCCPKRTSSGRVDTPLTYEPCGSLIRVNNYMSYSPTRGSKGPKNINLQYPWTRGQRARMFTNFYTLRRDIVPDGDYVSNKCADQPIYEETSFSPRKLGRRQSIDPANLDVPFGFMESLQVACSFNPTNPDDDLEIDGVTGEIIHIPDNVKYNCTDDLAGLCPAPPEYVMPMQSTSSLGSGLSKTTTYFTASATGSAGRSPQQTTVTSRASQAIEAEMSILFALFGATVMCVLL</sequence>